<dbReference type="Proteomes" id="UP001497444">
    <property type="component" value="Chromosome 1"/>
</dbReference>
<reference evidence="1 2" key="1">
    <citation type="submission" date="2024-02" db="EMBL/GenBank/DDBJ databases">
        <authorList>
            <consortium name="ELIXIR-Norway"/>
            <consortium name="Elixir Norway"/>
        </authorList>
    </citation>
    <scope>NUCLEOTIDE SEQUENCE [LARGE SCALE GENOMIC DNA]</scope>
</reference>
<protein>
    <submittedName>
        <fullName evidence="1">Uncharacterized protein</fullName>
    </submittedName>
</protein>
<dbReference type="EMBL" id="OZ020096">
    <property type="protein sequence ID" value="CAK9254843.1"/>
    <property type="molecule type" value="Genomic_DNA"/>
</dbReference>
<gene>
    <name evidence="1" type="ORF">CSSPJE1EN1_LOCUS321</name>
</gene>
<proteinExistence type="predicted"/>
<organism evidence="1 2">
    <name type="scientific">Sphagnum jensenii</name>
    <dbReference type="NCBI Taxonomy" id="128206"/>
    <lineage>
        <taxon>Eukaryota</taxon>
        <taxon>Viridiplantae</taxon>
        <taxon>Streptophyta</taxon>
        <taxon>Embryophyta</taxon>
        <taxon>Bryophyta</taxon>
        <taxon>Sphagnophytina</taxon>
        <taxon>Sphagnopsida</taxon>
        <taxon>Sphagnales</taxon>
        <taxon>Sphagnaceae</taxon>
        <taxon>Sphagnum</taxon>
    </lineage>
</organism>
<sequence>MPPSNVFDLPNPSLMIEDLEVFTKSQDVQACDPTNNYLSSPSNQSLSIEDYEDWATMVDGTTSNRVLPEFDTGFESWAMGVSERTLCDHVEVQPNSIEDQSTNVTERTFSEHVGAQQNSIHNEWDSAKLASAGPVLFSQHNAYPKSKDVSIQEPHAIDELSNLSTNPSPTPLFHIEIRSPLGVQDVSGEFSKLSIFVNDGWKLSIDPKCQAPTSLHESNLTVERQLETTHTFISFQKFGDVQLGDKWLVLQDFIDRGWKLSVFKK</sequence>
<evidence type="ECO:0000313" key="2">
    <source>
        <dbReference type="Proteomes" id="UP001497444"/>
    </source>
</evidence>
<keyword evidence="2" id="KW-1185">Reference proteome</keyword>
<name>A0ABP0VK99_9BRYO</name>
<evidence type="ECO:0000313" key="1">
    <source>
        <dbReference type="EMBL" id="CAK9254843.1"/>
    </source>
</evidence>
<accession>A0ABP0VK99</accession>